<keyword evidence="3" id="KW-1185">Reference proteome</keyword>
<dbReference type="InterPro" id="IPR037523">
    <property type="entry name" value="VOC_core"/>
</dbReference>
<dbReference type="InterPro" id="IPR050383">
    <property type="entry name" value="GlyoxalaseI/FosfomycinResist"/>
</dbReference>
<dbReference type="Pfam" id="PF00903">
    <property type="entry name" value="Glyoxalase"/>
    <property type="match status" value="1"/>
</dbReference>
<name>A0ABY8LAG9_9RHOB</name>
<feature type="domain" description="VOC" evidence="1">
    <location>
        <begin position="5"/>
        <end position="129"/>
    </location>
</feature>
<dbReference type="InterPro" id="IPR029068">
    <property type="entry name" value="Glyas_Bleomycin-R_OHBP_Dase"/>
</dbReference>
<proteinExistence type="predicted"/>
<accession>A0ABY8LAG9</accession>
<dbReference type="EMBL" id="CP122537">
    <property type="protein sequence ID" value="WGH77612.1"/>
    <property type="molecule type" value="Genomic_DNA"/>
</dbReference>
<dbReference type="PROSITE" id="PS51819">
    <property type="entry name" value="VOC"/>
    <property type="match status" value="1"/>
</dbReference>
<reference evidence="2 3" key="1">
    <citation type="submission" date="2023-04" db="EMBL/GenBank/DDBJ databases">
        <title>Jannaschia ovalis sp. nov., a marine bacterium isolated from sea tidal flat.</title>
        <authorList>
            <person name="Kwon D.Y."/>
            <person name="Kim J.-J."/>
        </authorList>
    </citation>
    <scope>NUCLEOTIDE SEQUENCE [LARGE SCALE GENOMIC DNA]</scope>
    <source>
        <strain evidence="2 3">GRR-S6-38</strain>
    </source>
</reference>
<dbReference type="PANTHER" id="PTHR21366">
    <property type="entry name" value="GLYOXALASE FAMILY PROTEIN"/>
    <property type="match status" value="1"/>
</dbReference>
<evidence type="ECO:0000313" key="3">
    <source>
        <dbReference type="Proteomes" id="UP001243420"/>
    </source>
</evidence>
<gene>
    <name evidence="2" type="ORF">P8627_11245</name>
</gene>
<dbReference type="SUPFAM" id="SSF54593">
    <property type="entry name" value="Glyoxalase/Bleomycin resistance protein/Dihydroxybiphenyl dioxygenase"/>
    <property type="match status" value="1"/>
</dbReference>
<dbReference type="Gene3D" id="3.10.180.10">
    <property type="entry name" value="2,3-Dihydroxybiphenyl 1,2-Dioxygenase, domain 1"/>
    <property type="match status" value="1"/>
</dbReference>
<protein>
    <submittedName>
        <fullName evidence="2">VOC family protein</fullName>
    </submittedName>
</protein>
<organism evidence="2 3">
    <name type="scientific">Jannaschia ovalis</name>
    <dbReference type="NCBI Taxonomy" id="3038773"/>
    <lineage>
        <taxon>Bacteria</taxon>
        <taxon>Pseudomonadati</taxon>
        <taxon>Pseudomonadota</taxon>
        <taxon>Alphaproteobacteria</taxon>
        <taxon>Rhodobacterales</taxon>
        <taxon>Roseobacteraceae</taxon>
        <taxon>Jannaschia</taxon>
    </lineage>
</organism>
<evidence type="ECO:0000313" key="2">
    <source>
        <dbReference type="EMBL" id="WGH77612.1"/>
    </source>
</evidence>
<sequence>MKVASLDHLVLTVADIAATARWYAEVLGMEAQSFRPADGTTRTALAFGSQKINLHAAGAEFEPKAARPVPGSADLCFLTETPIPDWQAHLAGLGVAVEEGPVGRTGATGPITSIYLRDPDGNLIEIATRD</sequence>
<dbReference type="CDD" id="cd07253">
    <property type="entry name" value="GLOD5"/>
    <property type="match status" value="1"/>
</dbReference>
<dbReference type="PANTHER" id="PTHR21366:SF14">
    <property type="entry name" value="GLYOXALASE DOMAIN-CONTAINING PROTEIN 5"/>
    <property type="match status" value="1"/>
</dbReference>
<evidence type="ECO:0000259" key="1">
    <source>
        <dbReference type="PROSITE" id="PS51819"/>
    </source>
</evidence>
<dbReference type="Proteomes" id="UP001243420">
    <property type="component" value="Chromosome"/>
</dbReference>
<dbReference type="InterPro" id="IPR004360">
    <property type="entry name" value="Glyas_Fos-R_dOase_dom"/>
</dbReference>
<dbReference type="RefSeq" id="WP_279964194.1">
    <property type="nucleotide sequence ID" value="NZ_CP122537.1"/>
</dbReference>